<evidence type="ECO:0000256" key="5">
    <source>
        <dbReference type="ARBA" id="ARBA00022741"/>
    </source>
</evidence>
<gene>
    <name evidence="12" type="primary">cas3</name>
    <name evidence="12" type="ORF">J21TS3_33150</name>
</gene>
<organism evidence="12 13">
    <name type="scientific">Paenibacillus cookii</name>
    <dbReference type="NCBI Taxonomy" id="157839"/>
    <lineage>
        <taxon>Bacteria</taxon>
        <taxon>Bacillati</taxon>
        <taxon>Bacillota</taxon>
        <taxon>Bacilli</taxon>
        <taxon>Bacillales</taxon>
        <taxon>Paenibacillaceae</taxon>
        <taxon>Paenibacillus</taxon>
    </lineage>
</organism>
<keyword evidence="6" id="KW-0378">Hydrolase</keyword>
<dbReference type="RefSeq" id="WP_052147154.1">
    <property type="nucleotide sequence ID" value="NZ_BORW01000018.1"/>
</dbReference>
<keyword evidence="9" id="KW-0051">Antiviral defense</keyword>
<dbReference type="PROSITE" id="PS51192">
    <property type="entry name" value="HELICASE_ATP_BIND_1"/>
    <property type="match status" value="1"/>
</dbReference>
<dbReference type="InterPro" id="IPR014001">
    <property type="entry name" value="Helicase_ATP-bd"/>
</dbReference>
<comment type="similarity">
    <text evidence="2">In the central section; belongs to the CRISPR-associated helicase Cas3 family.</text>
</comment>
<dbReference type="InterPro" id="IPR011545">
    <property type="entry name" value="DEAD/DEAH_box_helicase_dom"/>
</dbReference>
<evidence type="ECO:0000256" key="2">
    <source>
        <dbReference type="ARBA" id="ARBA00009046"/>
    </source>
</evidence>
<accession>A0ABQ4LZ21</accession>
<dbReference type="NCBIfam" id="TIGR01596">
    <property type="entry name" value="cas3_HD"/>
    <property type="match status" value="1"/>
</dbReference>
<keyword evidence="5" id="KW-0547">Nucleotide-binding</keyword>
<evidence type="ECO:0000256" key="4">
    <source>
        <dbReference type="ARBA" id="ARBA00022723"/>
    </source>
</evidence>
<evidence type="ECO:0000313" key="13">
    <source>
        <dbReference type="Proteomes" id="UP000680638"/>
    </source>
</evidence>
<evidence type="ECO:0000256" key="9">
    <source>
        <dbReference type="ARBA" id="ARBA00023118"/>
    </source>
</evidence>
<dbReference type="PROSITE" id="PS51643">
    <property type="entry name" value="HD_CAS3"/>
    <property type="match status" value="1"/>
</dbReference>
<evidence type="ECO:0000313" key="12">
    <source>
        <dbReference type="EMBL" id="GIO68494.1"/>
    </source>
</evidence>
<feature type="domain" description="Helicase ATP-binding" evidence="10">
    <location>
        <begin position="255"/>
        <end position="442"/>
    </location>
</feature>
<evidence type="ECO:0000256" key="3">
    <source>
        <dbReference type="ARBA" id="ARBA00022722"/>
    </source>
</evidence>
<dbReference type="NCBIfam" id="TIGR01587">
    <property type="entry name" value="cas3_core"/>
    <property type="match status" value="1"/>
</dbReference>
<dbReference type="Pfam" id="PF22590">
    <property type="entry name" value="Cas3-like_C_2"/>
    <property type="match status" value="1"/>
</dbReference>
<dbReference type="InterPro" id="IPR006483">
    <property type="entry name" value="CRISPR-assoc_Cas3_HD"/>
</dbReference>
<keyword evidence="8" id="KW-0067">ATP-binding</keyword>
<dbReference type="InterPro" id="IPR027417">
    <property type="entry name" value="P-loop_NTPase"/>
</dbReference>
<protein>
    <submittedName>
        <fullName evidence="12">CRISPR-associated helicase/endonuclease Cas3</fullName>
    </submittedName>
</protein>
<evidence type="ECO:0000256" key="7">
    <source>
        <dbReference type="ARBA" id="ARBA00022806"/>
    </source>
</evidence>
<reference evidence="12 13" key="1">
    <citation type="submission" date="2021-03" db="EMBL/GenBank/DDBJ databases">
        <title>Antimicrobial resistance genes in bacteria isolated from Japanese honey, and their potential for conferring macrolide and lincosamide resistance in the American foulbrood pathogen Paenibacillus larvae.</title>
        <authorList>
            <person name="Okamoto M."/>
            <person name="Kumagai M."/>
            <person name="Kanamori H."/>
            <person name="Takamatsu D."/>
        </authorList>
    </citation>
    <scope>NUCLEOTIDE SEQUENCE [LARGE SCALE GENOMIC DNA]</scope>
    <source>
        <strain evidence="12 13">J21TS3</strain>
    </source>
</reference>
<evidence type="ECO:0000259" key="11">
    <source>
        <dbReference type="PROSITE" id="PS51643"/>
    </source>
</evidence>
<dbReference type="SUPFAM" id="SSF109604">
    <property type="entry name" value="HD-domain/PDEase-like"/>
    <property type="match status" value="1"/>
</dbReference>
<keyword evidence="13" id="KW-1185">Reference proteome</keyword>
<comment type="similarity">
    <text evidence="1">In the N-terminal section; belongs to the CRISPR-associated nuclease Cas3-HD family.</text>
</comment>
<dbReference type="CDD" id="cd09641">
    <property type="entry name" value="Cas3''_I"/>
    <property type="match status" value="1"/>
</dbReference>
<dbReference type="InterPro" id="IPR006474">
    <property type="entry name" value="Helicase_Cas3_CRISPR-ass_core"/>
</dbReference>
<keyword evidence="7" id="KW-0347">Helicase</keyword>
<keyword evidence="3" id="KW-0540">Nuclease</keyword>
<dbReference type="CDD" id="cd17930">
    <property type="entry name" value="DEXHc_cas3"/>
    <property type="match status" value="1"/>
</dbReference>
<evidence type="ECO:0000256" key="6">
    <source>
        <dbReference type="ARBA" id="ARBA00022801"/>
    </source>
</evidence>
<dbReference type="Gene3D" id="1.10.3210.30">
    <property type="match status" value="1"/>
</dbReference>
<dbReference type="Pfam" id="PF00270">
    <property type="entry name" value="DEAD"/>
    <property type="match status" value="1"/>
</dbReference>
<evidence type="ECO:0000256" key="8">
    <source>
        <dbReference type="ARBA" id="ARBA00022840"/>
    </source>
</evidence>
<name>A0ABQ4LZ21_9BACL</name>
<dbReference type="SUPFAM" id="SSF52540">
    <property type="entry name" value="P-loop containing nucleoside triphosphate hydrolases"/>
    <property type="match status" value="1"/>
</dbReference>
<dbReference type="InterPro" id="IPR054712">
    <property type="entry name" value="Cas3-like_dom"/>
</dbReference>
<evidence type="ECO:0000256" key="1">
    <source>
        <dbReference type="ARBA" id="ARBA00006847"/>
    </source>
</evidence>
<evidence type="ECO:0000259" key="10">
    <source>
        <dbReference type="PROSITE" id="PS51192"/>
    </source>
</evidence>
<proteinExistence type="inferred from homology"/>
<dbReference type="PANTHER" id="PTHR24031">
    <property type="entry name" value="RNA HELICASE"/>
    <property type="match status" value="1"/>
</dbReference>
<dbReference type="Gene3D" id="3.40.50.300">
    <property type="entry name" value="P-loop containing nucleotide triphosphate hydrolases"/>
    <property type="match status" value="2"/>
</dbReference>
<dbReference type="EMBL" id="BORW01000018">
    <property type="protein sequence ID" value="GIO68494.1"/>
    <property type="molecule type" value="Genomic_DNA"/>
</dbReference>
<feature type="domain" description="HD Cas3-type" evidence="11">
    <location>
        <begin position="18"/>
        <end position="197"/>
    </location>
</feature>
<dbReference type="Proteomes" id="UP000680638">
    <property type="component" value="Unassembled WGS sequence"/>
</dbReference>
<sequence length="754" mass="86124">MVYKKEGESLFFYAHSKKSGDFQYLKEHLEGVAALTRTFAGLFGMSELGYLAGLIHDVGKYSELFQQRVRGSQIPVDHSTAGAQWIMKPEVVIKYIGKFGFAPYLARLIAYVVAGHHGGLSNYGSIDEEGSLKHRLSKPKEEVPDWSIAWSELSICSQPLESNPMLRFGNLTTSNIAWKYSILGRMLYSCLVDADSTDTRDYCNDEDRRLMYKRSLPSISQLLERIDNFISELEKKAEKTIINNKRHQILENCRIRARDGQGIFTLSIPTGGGKTLSSLCFALHHAQRHELQRVIYVIPFLSIIDQTVEIFRNALGNEAVLEHHSNFDEQEYRENYGVEEVRKQKLAAENWDAPVVVTTSVQFFESLFSNKRSRCRKLHNIVKSVIVIDEAQSIPRGFLTPCLRVLEELVESYGCTVVLCTATHPSWEALGIRPTAIIQDQLSQQLVDTFKRVRVTMHGGATKSIPDSMTIDWMSQVKQALTIVNTRKHAKMLFDLSIKKQLIGVYHLSGRMCSKHCMEILKEIKDRLIHEKPCHVISTQLVEAGVDLDFPIVIRAFAGLDSIAQAAGRCNREGKQSVGEVHVFYPESHGMPFYGWMKETAIEAQNVLKYQQVDPLSPEAMKQYFDRIYGVADGRVREITDSKRIMGLLRSKNKNLEVPYEEIASRFEMIEGEMFSIVIPFDEFARNLIHLHAKSKVHRSDIFRQLQSYSVSVYKREYTEWMNKGLLSDAGGIWYLNDMNYYDQATGLREPMRH</sequence>
<dbReference type="SMART" id="SM00487">
    <property type="entry name" value="DEXDc"/>
    <property type="match status" value="1"/>
</dbReference>
<keyword evidence="4" id="KW-0479">Metal-binding</keyword>
<dbReference type="InterPro" id="IPR038257">
    <property type="entry name" value="CRISPR-assoc_Cas3_HD_sf"/>
</dbReference>
<comment type="caution">
    <text evidence="12">The sequence shown here is derived from an EMBL/GenBank/DDBJ whole genome shotgun (WGS) entry which is preliminary data.</text>
</comment>